<dbReference type="PANTHER" id="PTHR35526:SF3">
    <property type="entry name" value="ANTI-SIGMA-F FACTOR RSBW"/>
    <property type="match status" value="1"/>
</dbReference>
<dbReference type="Gene3D" id="3.30.565.10">
    <property type="entry name" value="Histidine kinase-like ATPase, C-terminal domain"/>
    <property type="match status" value="1"/>
</dbReference>
<keyword evidence="1" id="KW-0808">Transferase</keyword>
<dbReference type="Proteomes" id="UP000638353">
    <property type="component" value="Unassembled WGS sequence"/>
</dbReference>
<keyword evidence="1" id="KW-0723">Serine/threonine-protein kinase</keyword>
<dbReference type="GO" id="GO:0004674">
    <property type="term" value="F:protein serine/threonine kinase activity"/>
    <property type="evidence" value="ECO:0007669"/>
    <property type="project" value="UniProtKB-KW"/>
</dbReference>
<dbReference type="RefSeq" id="WP_189824502.1">
    <property type="nucleotide sequence ID" value="NZ_BMVC01000007.1"/>
</dbReference>
<dbReference type="CDD" id="cd16936">
    <property type="entry name" value="HATPase_RsbW-like"/>
    <property type="match status" value="1"/>
</dbReference>
<gene>
    <name evidence="3" type="ORF">GCM10010334_38680</name>
</gene>
<accession>A0A918WYY9</accession>
<comment type="caution">
    <text evidence="3">The sequence shown here is derived from an EMBL/GenBank/DDBJ whole genome shotgun (WGS) entry which is preliminary data.</text>
</comment>
<feature type="domain" description="Histidine kinase/HSP90-like ATPase" evidence="2">
    <location>
        <begin position="24"/>
        <end position="131"/>
    </location>
</feature>
<name>A0A918WYY9_9ACTN</name>
<organism evidence="3 4">
    <name type="scientific">Streptomyces finlayi</name>
    <dbReference type="NCBI Taxonomy" id="67296"/>
    <lineage>
        <taxon>Bacteria</taxon>
        <taxon>Bacillati</taxon>
        <taxon>Actinomycetota</taxon>
        <taxon>Actinomycetes</taxon>
        <taxon>Kitasatosporales</taxon>
        <taxon>Streptomycetaceae</taxon>
        <taxon>Streptomyces</taxon>
    </lineage>
</organism>
<dbReference type="PANTHER" id="PTHR35526">
    <property type="entry name" value="ANTI-SIGMA-F FACTOR RSBW-RELATED"/>
    <property type="match status" value="1"/>
</dbReference>
<dbReference type="InterPro" id="IPR003594">
    <property type="entry name" value="HATPase_dom"/>
</dbReference>
<dbReference type="InterPro" id="IPR036890">
    <property type="entry name" value="HATPase_C_sf"/>
</dbReference>
<proteinExistence type="predicted"/>
<evidence type="ECO:0000313" key="3">
    <source>
        <dbReference type="EMBL" id="GHC97375.1"/>
    </source>
</evidence>
<dbReference type="Pfam" id="PF13581">
    <property type="entry name" value="HATPase_c_2"/>
    <property type="match status" value="1"/>
</dbReference>
<protein>
    <recommendedName>
        <fullName evidence="2">Histidine kinase/HSP90-like ATPase domain-containing protein</fullName>
    </recommendedName>
</protein>
<dbReference type="InterPro" id="IPR050267">
    <property type="entry name" value="Anti-sigma-factor_SerPK"/>
</dbReference>
<reference evidence="3" key="2">
    <citation type="submission" date="2020-09" db="EMBL/GenBank/DDBJ databases">
        <authorList>
            <person name="Sun Q."/>
            <person name="Ohkuma M."/>
        </authorList>
    </citation>
    <scope>NUCLEOTIDE SEQUENCE</scope>
    <source>
        <strain evidence="3">JCM 4637</strain>
    </source>
</reference>
<dbReference type="EMBL" id="BMVC01000007">
    <property type="protein sequence ID" value="GHC97375.1"/>
    <property type="molecule type" value="Genomic_DNA"/>
</dbReference>
<keyword evidence="1" id="KW-0418">Kinase</keyword>
<evidence type="ECO:0000256" key="1">
    <source>
        <dbReference type="ARBA" id="ARBA00022527"/>
    </source>
</evidence>
<evidence type="ECO:0000259" key="2">
    <source>
        <dbReference type="Pfam" id="PF13581"/>
    </source>
</evidence>
<dbReference type="AlphaFoldDB" id="A0A918WYY9"/>
<evidence type="ECO:0000313" key="4">
    <source>
        <dbReference type="Proteomes" id="UP000638353"/>
    </source>
</evidence>
<dbReference type="SUPFAM" id="SSF55874">
    <property type="entry name" value="ATPase domain of HSP90 chaperone/DNA topoisomerase II/histidine kinase"/>
    <property type="match status" value="1"/>
</dbReference>
<reference evidence="3" key="1">
    <citation type="journal article" date="2014" name="Int. J. Syst. Evol. Microbiol.">
        <title>Complete genome sequence of Corynebacterium casei LMG S-19264T (=DSM 44701T), isolated from a smear-ripened cheese.</title>
        <authorList>
            <consortium name="US DOE Joint Genome Institute (JGI-PGF)"/>
            <person name="Walter F."/>
            <person name="Albersmeier A."/>
            <person name="Kalinowski J."/>
            <person name="Ruckert C."/>
        </authorList>
    </citation>
    <scope>NUCLEOTIDE SEQUENCE</scope>
    <source>
        <strain evidence="3">JCM 4637</strain>
    </source>
</reference>
<sequence length="153" mass="16755">MPNTPPKPTPAPDADTVIHHWNYRPRSVGLARAELRKTLADWGLTALEDTATLILSELLTNAQRHAHVPGRHIETRFTRLPTPTGLRLEVHDASPHHPQLRATTPPDAREGRGLPLINLLATDWGVTSRNGPGKLTWAECADVSPRGAEDQSA</sequence>